<keyword evidence="2" id="KW-1185">Reference proteome</keyword>
<accession>A0ABR2IC78</accession>
<gene>
    <name evidence="1" type="ORF">M9Y10_012344</name>
</gene>
<reference evidence="1 2" key="1">
    <citation type="submission" date="2024-04" db="EMBL/GenBank/DDBJ databases">
        <title>Tritrichomonas musculus Genome.</title>
        <authorList>
            <person name="Alves-Ferreira E."/>
            <person name="Grigg M."/>
            <person name="Lorenzi H."/>
            <person name="Galac M."/>
        </authorList>
    </citation>
    <scope>NUCLEOTIDE SEQUENCE [LARGE SCALE GENOMIC DNA]</scope>
    <source>
        <strain evidence="1 2">EAF2021</strain>
    </source>
</reference>
<proteinExistence type="predicted"/>
<dbReference type="EMBL" id="JAPFFF010000018">
    <property type="protein sequence ID" value="KAK8860679.1"/>
    <property type="molecule type" value="Genomic_DNA"/>
</dbReference>
<dbReference type="Proteomes" id="UP001470230">
    <property type="component" value="Unassembled WGS sequence"/>
</dbReference>
<protein>
    <submittedName>
        <fullName evidence="1">Uncharacterized protein</fullName>
    </submittedName>
</protein>
<sequence length="216" mass="25047">MLPIQQNNDIFNSIKKYLQECNSKADWHHNIEGFLTIIYHISNYMKIGLANYKDFYPIGIILFNDRILISHSFFSTVIDWTANDLLKIISLPEFFCKPLTRSQFMTLVKANYIIGSILDWHVLRYPECQLTQKIIDNIIPSGGESFYLVSNNVQLMTNENKSKRHINIFDIIDSPPNQNILPINQDASLESILSRYVENDLSGKCWLLSKNNNQAK</sequence>
<comment type="caution">
    <text evidence="1">The sequence shown here is derived from an EMBL/GenBank/DDBJ whole genome shotgun (WGS) entry which is preliminary data.</text>
</comment>
<name>A0ABR2IC78_9EUKA</name>
<evidence type="ECO:0000313" key="2">
    <source>
        <dbReference type="Proteomes" id="UP001470230"/>
    </source>
</evidence>
<organism evidence="1 2">
    <name type="scientific">Tritrichomonas musculus</name>
    <dbReference type="NCBI Taxonomy" id="1915356"/>
    <lineage>
        <taxon>Eukaryota</taxon>
        <taxon>Metamonada</taxon>
        <taxon>Parabasalia</taxon>
        <taxon>Tritrichomonadida</taxon>
        <taxon>Tritrichomonadidae</taxon>
        <taxon>Tritrichomonas</taxon>
    </lineage>
</organism>
<evidence type="ECO:0000313" key="1">
    <source>
        <dbReference type="EMBL" id="KAK8860679.1"/>
    </source>
</evidence>